<dbReference type="PANTHER" id="PTHR43047:SF72">
    <property type="entry name" value="OSMOSENSING HISTIDINE PROTEIN KINASE SLN1"/>
    <property type="match status" value="1"/>
</dbReference>
<evidence type="ECO:0000256" key="7">
    <source>
        <dbReference type="PROSITE-ProRule" id="PRU00169"/>
    </source>
</evidence>
<dbReference type="SMART" id="SM00388">
    <property type="entry name" value="HisKA"/>
    <property type="match status" value="1"/>
</dbReference>
<dbReference type="InterPro" id="IPR001789">
    <property type="entry name" value="Sig_transdc_resp-reg_receiver"/>
</dbReference>
<comment type="caution">
    <text evidence="10">The sequence shown here is derived from an EMBL/GenBank/DDBJ whole genome shotgun (WGS) entry which is preliminary data.</text>
</comment>
<dbReference type="GO" id="GO:0000155">
    <property type="term" value="F:phosphorelay sensor kinase activity"/>
    <property type="evidence" value="ECO:0007669"/>
    <property type="project" value="InterPro"/>
</dbReference>
<protein>
    <recommendedName>
        <fullName evidence="2">histidine kinase</fullName>
        <ecNumber evidence="2">2.7.13.3</ecNumber>
    </recommendedName>
</protein>
<feature type="modified residue" description="4-aspartylphosphate" evidence="7">
    <location>
        <position position="61"/>
    </location>
</feature>
<dbReference type="PANTHER" id="PTHR43047">
    <property type="entry name" value="TWO-COMPONENT HISTIDINE PROTEIN KINASE"/>
    <property type="match status" value="1"/>
</dbReference>
<evidence type="ECO:0000256" key="5">
    <source>
        <dbReference type="ARBA" id="ARBA00022777"/>
    </source>
</evidence>
<evidence type="ECO:0000313" key="10">
    <source>
        <dbReference type="EMBL" id="MBE9030052.1"/>
    </source>
</evidence>
<dbReference type="Pfam" id="PF00072">
    <property type="entry name" value="Response_reg"/>
    <property type="match status" value="1"/>
</dbReference>
<dbReference type="PRINTS" id="PR00344">
    <property type="entry name" value="BCTRLSENSOR"/>
</dbReference>
<dbReference type="SMART" id="SM00448">
    <property type="entry name" value="REC"/>
    <property type="match status" value="1"/>
</dbReference>
<dbReference type="InterPro" id="IPR003594">
    <property type="entry name" value="HATPase_dom"/>
</dbReference>
<dbReference type="SUPFAM" id="SSF55874">
    <property type="entry name" value="ATPase domain of HSP90 chaperone/DNA topoisomerase II/histidine kinase"/>
    <property type="match status" value="1"/>
</dbReference>
<evidence type="ECO:0000256" key="4">
    <source>
        <dbReference type="ARBA" id="ARBA00022679"/>
    </source>
</evidence>
<gene>
    <name evidence="10" type="ORF">IQ266_09965</name>
</gene>
<keyword evidence="6" id="KW-0902">Two-component regulatory system</keyword>
<dbReference type="InterPro" id="IPR036890">
    <property type="entry name" value="HATPase_C_sf"/>
</dbReference>
<dbReference type="SUPFAM" id="SSF47384">
    <property type="entry name" value="Homodimeric domain of signal transducing histidine kinase"/>
    <property type="match status" value="1"/>
</dbReference>
<evidence type="ECO:0000256" key="2">
    <source>
        <dbReference type="ARBA" id="ARBA00012438"/>
    </source>
</evidence>
<dbReference type="SMART" id="SM00387">
    <property type="entry name" value="HATPase_c"/>
    <property type="match status" value="1"/>
</dbReference>
<dbReference type="GO" id="GO:0009927">
    <property type="term" value="F:histidine phosphotransfer kinase activity"/>
    <property type="evidence" value="ECO:0007669"/>
    <property type="project" value="TreeGrafter"/>
</dbReference>
<evidence type="ECO:0000313" key="11">
    <source>
        <dbReference type="Proteomes" id="UP000625316"/>
    </source>
</evidence>
<dbReference type="Pfam" id="PF00512">
    <property type="entry name" value="HisKA"/>
    <property type="match status" value="1"/>
</dbReference>
<dbReference type="CDD" id="cd19920">
    <property type="entry name" value="REC_PA4781-like"/>
    <property type="match status" value="1"/>
</dbReference>
<comment type="catalytic activity">
    <reaction evidence="1">
        <text>ATP + protein L-histidine = ADP + protein N-phospho-L-histidine.</text>
        <dbReference type="EC" id="2.7.13.3"/>
    </reaction>
</comment>
<dbReference type="Pfam" id="PF02518">
    <property type="entry name" value="HATPase_c"/>
    <property type="match status" value="1"/>
</dbReference>
<dbReference type="InterPro" id="IPR011006">
    <property type="entry name" value="CheY-like_superfamily"/>
</dbReference>
<evidence type="ECO:0000256" key="6">
    <source>
        <dbReference type="ARBA" id="ARBA00023012"/>
    </source>
</evidence>
<sequence length="371" mass="41252">MNAPVSDQFLGDILIVDDTPENLQLLSRALLEQTYEVRAVLNGPMALSAIRNDPPDLILLDIKMPGMDGYEVCRQLKADVKTRDIPIIFLSALDDSLDKVKAFRVGGADYVTKPFQTEEVLARVKHQLIIYRLNQQIIEQNAALLRSNQDLEQFAYMVSHDLKQPLQGILGFSNLLKQNYQAALGNDGGRFLGHIDGAVRRMGDLIDDLLAYSQISPQNDGFQAIDCNVILEQVLINCADSIERSGAKITYDTPPIILGDEIQITELFQNLINNAIKFQTSATIPQINLTVEPDREAWHFAMQDNGIGIAPDQLESVFKAFKRLHSQQTYPGTGIGLAICQKVVERHGGRIWVTSQLGVGSVFHFTLPVMP</sequence>
<evidence type="ECO:0000256" key="3">
    <source>
        <dbReference type="ARBA" id="ARBA00022553"/>
    </source>
</evidence>
<name>A0A928VPA4_9CYAN</name>
<evidence type="ECO:0000256" key="1">
    <source>
        <dbReference type="ARBA" id="ARBA00000085"/>
    </source>
</evidence>
<dbReference type="Gene3D" id="3.40.50.2300">
    <property type="match status" value="1"/>
</dbReference>
<dbReference type="InterPro" id="IPR005467">
    <property type="entry name" value="His_kinase_dom"/>
</dbReference>
<dbReference type="PROSITE" id="PS50110">
    <property type="entry name" value="RESPONSE_REGULATORY"/>
    <property type="match status" value="1"/>
</dbReference>
<dbReference type="FunFam" id="3.30.565.10:FF:000006">
    <property type="entry name" value="Sensor histidine kinase WalK"/>
    <property type="match status" value="1"/>
</dbReference>
<evidence type="ECO:0000259" key="9">
    <source>
        <dbReference type="PROSITE" id="PS50110"/>
    </source>
</evidence>
<dbReference type="EMBL" id="JADEXQ010000027">
    <property type="protein sequence ID" value="MBE9030052.1"/>
    <property type="molecule type" value="Genomic_DNA"/>
</dbReference>
<dbReference type="EC" id="2.7.13.3" evidence="2"/>
<keyword evidence="4" id="KW-0808">Transferase</keyword>
<keyword evidence="3 7" id="KW-0597">Phosphoprotein</keyword>
<feature type="domain" description="Response regulatory" evidence="9">
    <location>
        <begin position="12"/>
        <end position="128"/>
    </location>
</feature>
<organism evidence="10 11">
    <name type="scientific">Romeriopsis navalis LEGE 11480</name>
    <dbReference type="NCBI Taxonomy" id="2777977"/>
    <lineage>
        <taxon>Bacteria</taxon>
        <taxon>Bacillati</taxon>
        <taxon>Cyanobacteriota</taxon>
        <taxon>Cyanophyceae</taxon>
        <taxon>Leptolyngbyales</taxon>
        <taxon>Leptolyngbyaceae</taxon>
        <taxon>Romeriopsis</taxon>
        <taxon>Romeriopsis navalis</taxon>
    </lineage>
</organism>
<feature type="domain" description="Histidine kinase" evidence="8">
    <location>
        <begin position="157"/>
        <end position="371"/>
    </location>
</feature>
<keyword evidence="11" id="KW-1185">Reference proteome</keyword>
<dbReference type="Gene3D" id="3.30.565.10">
    <property type="entry name" value="Histidine kinase-like ATPase, C-terminal domain"/>
    <property type="match status" value="1"/>
</dbReference>
<dbReference type="Proteomes" id="UP000625316">
    <property type="component" value="Unassembled WGS sequence"/>
</dbReference>
<reference evidence="10" key="1">
    <citation type="submission" date="2020-10" db="EMBL/GenBank/DDBJ databases">
        <authorList>
            <person name="Castelo-Branco R."/>
            <person name="Eusebio N."/>
            <person name="Adriana R."/>
            <person name="Vieira A."/>
            <person name="Brugerolle De Fraissinette N."/>
            <person name="Rezende De Castro R."/>
            <person name="Schneider M.P."/>
            <person name="Vasconcelos V."/>
            <person name="Leao P.N."/>
        </authorList>
    </citation>
    <scope>NUCLEOTIDE SEQUENCE</scope>
    <source>
        <strain evidence="10">LEGE 11480</strain>
    </source>
</reference>
<dbReference type="InterPro" id="IPR004358">
    <property type="entry name" value="Sig_transdc_His_kin-like_C"/>
</dbReference>
<proteinExistence type="predicted"/>
<dbReference type="Gene3D" id="1.10.287.130">
    <property type="match status" value="1"/>
</dbReference>
<accession>A0A928VPA4</accession>
<dbReference type="SUPFAM" id="SSF52172">
    <property type="entry name" value="CheY-like"/>
    <property type="match status" value="1"/>
</dbReference>
<keyword evidence="5" id="KW-0418">Kinase</keyword>
<dbReference type="GO" id="GO:0005886">
    <property type="term" value="C:plasma membrane"/>
    <property type="evidence" value="ECO:0007669"/>
    <property type="project" value="TreeGrafter"/>
</dbReference>
<dbReference type="PROSITE" id="PS50109">
    <property type="entry name" value="HIS_KIN"/>
    <property type="match status" value="1"/>
</dbReference>
<dbReference type="CDD" id="cd00082">
    <property type="entry name" value="HisKA"/>
    <property type="match status" value="1"/>
</dbReference>
<dbReference type="AlphaFoldDB" id="A0A928VPA4"/>
<dbReference type="InterPro" id="IPR036097">
    <property type="entry name" value="HisK_dim/P_sf"/>
</dbReference>
<dbReference type="RefSeq" id="WP_264324878.1">
    <property type="nucleotide sequence ID" value="NZ_JADEXQ010000027.1"/>
</dbReference>
<dbReference type="InterPro" id="IPR003661">
    <property type="entry name" value="HisK_dim/P_dom"/>
</dbReference>
<evidence type="ECO:0000259" key="8">
    <source>
        <dbReference type="PROSITE" id="PS50109"/>
    </source>
</evidence>